<sequence>MAKTQYSFSHDPKLKNVATGFTIPIRSIRLSAGAGFLYPLLGDMQTMPGLGTRPGFWEVDLDPTGKVVGLF</sequence>
<organism evidence="1 2">
    <name type="scientific">Phlebia brevispora</name>
    <dbReference type="NCBI Taxonomy" id="194682"/>
    <lineage>
        <taxon>Eukaryota</taxon>
        <taxon>Fungi</taxon>
        <taxon>Dikarya</taxon>
        <taxon>Basidiomycota</taxon>
        <taxon>Agaricomycotina</taxon>
        <taxon>Agaricomycetes</taxon>
        <taxon>Polyporales</taxon>
        <taxon>Meruliaceae</taxon>
        <taxon>Phlebia</taxon>
    </lineage>
</organism>
<dbReference type="EMBL" id="JANHOG010001184">
    <property type="protein sequence ID" value="KAJ3541850.1"/>
    <property type="molecule type" value="Genomic_DNA"/>
</dbReference>
<gene>
    <name evidence="1" type="ORF">NM688_g6035</name>
</gene>
<accession>A0ACC1SKT5</accession>
<reference evidence="1" key="1">
    <citation type="submission" date="2022-07" db="EMBL/GenBank/DDBJ databases">
        <title>Genome Sequence of Phlebia brevispora.</title>
        <authorList>
            <person name="Buettner E."/>
        </authorList>
    </citation>
    <scope>NUCLEOTIDE SEQUENCE</scope>
    <source>
        <strain evidence="1">MPL23</strain>
    </source>
</reference>
<comment type="caution">
    <text evidence="1">The sequence shown here is derived from an EMBL/GenBank/DDBJ whole genome shotgun (WGS) entry which is preliminary data.</text>
</comment>
<keyword evidence="2" id="KW-1185">Reference proteome</keyword>
<protein>
    <submittedName>
        <fullName evidence="1">Uncharacterized protein</fullName>
    </submittedName>
</protein>
<dbReference type="Proteomes" id="UP001148662">
    <property type="component" value="Unassembled WGS sequence"/>
</dbReference>
<evidence type="ECO:0000313" key="2">
    <source>
        <dbReference type="Proteomes" id="UP001148662"/>
    </source>
</evidence>
<proteinExistence type="predicted"/>
<evidence type="ECO:0000313" key="1">
    <source>
        <dbReference type="EMBL" id="KAJ3541850.1"/>
    </source>
</evidence>
<name>A0ACC1SKT5_9APHY</name>